<comment type="caution">
    <text evidence="1">The sequence shown here is derived from an EMBL/GenBank/DDBJ whole genome shotgun (WGS) entry which is preliminary data.</text>
</comment>
<keyword evidence="2" id="KW-1185">Reference proteome</keyword>
<evidence type="ECO:0000313" key="1">
    <source>
        <dbReference type="EMBL" id="PON38029.1"/>
    </source>
</evidence>
<name>A0A2P5ANB1_PARAD</name>
<gene>
    <name evidence="1" type="ORF">PanWU01x14_315730</name>
</gene>
<sequence length="105" mass="11890">MAHIALEVSVVNFKTPNAFNFLNFSRSSMKETRPEGYTSTYSSVSKSSKYPKPSFIFTPRLSTFLRTPLNDLTSLFSRWTKLSMTGVKKLSAIERPKLLRSSQSS</sequence>
<protein>
    <submittedName>
        <fullName evidence="1">Uncharacterized protein</fullName>
    </submittedName>
</protein>
<dbReference type="AlphaFoldDB" id="A0A2P5ANB1"/>
<accession>A0A2P5ANB1</accession>
<reference evidence="2" key="1">
    <citation type="submission" date="2016-06" db="EMBL/GenBank/DDBJ databases">
        <title>Parallel loss of symbiosis genes in relatives of nitrogen-fixing non-legume Parasponia.</title>
        <authorList>
            <person name="Van Velzen R."/>
            <person name="Holmer R."/>
            <person name="Bu F."/>
            <person name="Rutten L."/>
            <person name="Van Zeijl A."/>
            <person name="Liu W."/>
            <person name="Santuari L."/>
            <person name="Cao Q."/>
            <person name="Sharma T."/>
            <person name="Shen D."/>
            <person name="Roswanjaya Y."/>
            <person name="Wardhani T."/>
            <person name="Kalhor M.S."/>
            <person name="Jansen J."/>
            <person name="Van den Hoogen J."/>
            <person name="Gungor B."/>
            <person name="Hartog M."/>
            <person name="Hontelez J."/>
            <person name="Verver J."/>
            <person name="Yang W.-C."/>
            <person name="Schijlen E."/>
            <person name="Repin R."/>
            <person name="Schilthuizen M."/>
            <person name="Schranz E."/>
            <person name="Heidstra R."/>
            <person name="Miyata K."/>
            <person name="Fedorova E."/>
            <person name="Kohlen W."/>
            <person name="Bisseling T."/>
            <person name="Smit S."/>
            <person name="Geurts R."/>
        </authorList>
    </citation>
    <scope>NUCLEOTIDE SEQUENCE [LARGE SCALE GENOMIC DNA]</scope>
    <source>
        <strain evidence="2">cv. WU1-14</strain>
    </source>
</reference>
<dbReference type="EMBL" id="JXTB01000508">
    <property type="protein sequence ID" value="PON38029.1"/>
    <property type="molecule type" value="Genomic_DNA"/>
</dbReference>
<evidence type="ECO:0000313" key="2">
    <source>
        <dbReference type="Proteomes" id="UP000237105"/>
    </source>
</evidence>
<dbReference type="OrthoDB" id="10326424at2759"/>
<proteinExistence type="predicted"/>
<dbReference type="Proteomes" id="UP000237105">
    <property type="component" value="Unassembled WGS sequence"/>
</dbReference>
<organism evidence="1 2">
    <name type="scientific">Parasponia andersonii</name>
    <name type="common">Sponia andersonii</name>
    <dbReference type="NCBI Taxonomy" id="3476"/>
    <lineage>
        <taxon>Eukaryota</taxon>
        <taxon>Viridiplantae</taxon>
        <taxon>Streptophyta</taxon>
        <taxon>Embryophyta</taxon>
        <taxon>Tracheophyta</taxon>
        <taxon>Spermatophyta</taxon>
        <taxon>Magnoliopsida</taxon>
        <taxon>eudicotyledons</taxon>
        <taxon>Gunneridae</taxon>
        <taxon>Pentapetalae</taxon>
        <taxon>rosids</taxon>
        <taxon>fabids</taxon>
        <taxon>Rosales</taxon>
        <taxon>Cannabaceae</taxon>
        <taxon>Parasponia</taxon>
    </lineage>
</organism>